<evidence type="ECO:0000313" key="2">
    <source>
        <dbReference type="Proteomes" id="UP000783796"/>
    </source>
</evidence>
<sequence length="213" mass="23947">MSRLSKLYQTMDNLKDLGLSINEYLIQEANELEEEIIKKEILPVLSKTIEPALQPVQRELLLVVDYVPGKPLSVRLSRKRNIDNILTDAVEIKPDPIVAHRSNGPQKAKKEDIAPKTLLRVTMPDGTVLEKAKAKDTFVAVICRIGIERVRPLGLKFCKVPIISNIRDAKYGKAQVPVDGGWLILTHSSTNDKKKQLDKIAKALKIRMKVEIV</sequence>
<dbReference type="EMBL" id="JAHLFW010000005">
    <property type="protein sequence ID" value="MBU3836851.1"/>
    <property type="molecule type" value="Genomic_DNA"/>
</dbReference>
<reference evidence="1" key="1">
    <citation type="journal article" date="2021" name="PeerJ">
        <title>Extensive microbial diversity within the chicken gut microbiome revealed by metagenomics and culture.</title>
        <authorList>
            <person name="Gilroy R."/>
            <person name="Ravi A."/>
            <person name="Getino M."/>
            <person name="Pursley I."/>
            <person name="Horton D.L."/>
            <person name="Alikhan N.F."/>
            <person name="Baker D."/>
            <person name="Gharbi K."/>
            <person name="Hall N."/>
            <person name="Watson M."/>
            <person name="Adriaenssens E.M."/>
            <person name="Foster-Nyarko E."/>
            <person name="Jarju S."/>
            <person name="Secka A."/>
            <person name="Antonio M."/>
            <person name="Oren A."/>
            <person name="Chaudhuri R.R."/>
            <person name="La Ragione R."/>
            <person name="Hildebrand F."/>
            <person name="Pallen M.J."/>
        </authorList>
    </citation>
    <scope>NUCLEOTIDE SEQUENCE</scope>
    <source>
        <strain evidence="1">G4-2901</strain>
    </source>
</reference>
<dbReference type="Proteomes" id="UP000783796">
    <property type="component" value="Unassembled WGS sequence"/>
</dbReference>
<proteinExistence type="predicted"/>
<protein>
    <submittedName>
        <fullName evidence="1">Uncharacterized protein</fullName>
    </submittedName>
</protein>
<accession>A0A948WWD5</accession>
<gene>
    <name evidence="1" type="ORF">H9777_00685</name>
</gene>
<comment type="caution">
    <text evidence="1">The sequence shown here is derived from an EMBL/GenBank/DDBJ whole genome shotgun (WGS) entry which is preliminary data.</text>
</comment>
<evidence type="ECO:0000313" key="1">
    <source>
        <dbReference type="EMBL" id="MBU3836851.1"/>
    </source>
</evidence>
<reference evidence="1" key="2">
    <citation type="submission" date="2021-04" db="EMBL/GenBank/DDBJ databases">
        <authorList>
            <person name="Gilroy R."/>
        </authorList>
    </citation>
    <scope>NUCLEOTIDE SEQUENCE</scope>
    <source>
        <strain evidence="1">G4-2901</strain>
    </source>
</reference>
<organism evidence="1 2">
    <name type="scientific">Candidatus Phocaeicola faecigallinarum</name>
    <dbReference type="NCBI Taxonomy" id="2838732"/>
    <lineage>
        <taxon>Bacteria</taxon>
        <taxon>Pseudomonadati</taxon>
        <taxon>Bacteroidota</taxon>
        <taxon>Bacteroidia</taxon>
        <taxon>Bacteroidales</taxon>
        <taxon>Bacteroidaceae</taxon>
        <taxon>Phocaeicola</taxon>
    </lineage>
</organism>
<dbReference type="AlphaFoldDB" id="A0A948WWD5"/>
<name>A0A948WWD5_9BACT</name>